<accession>X1VG99</accession>
<name>X1VG99_9ZZZZ</name>
<sequence length="256" mass="29847">GHAQLLYYPRLSDGTLPAFNQPLYAIYYHLYSKVGSTWYDKILNDRSLYDTPEKNPRNTLHFYNESDTIGFYYTTYGVDINGFTWDFEHGFKYNSSDTLYHMIDEFRCRDMDFDDIGYGYEITTSPQSEGTEYEVDRFLISNETKSVLVNVSQAWQAGTYLEDYYSEIDLISKNNQSMVFTFTDMEQAGFTEKYLELHDQVFPNGLTRKVLLAGMYGYGSYSANTIVEIDPDSGTRYCVDNLDLYYEDDYGDTWST</sequence>
<dbReference type="EMBL" id="BARW01027813">
    <property type="protein sequence ID" value="GAJ06090.1"/>
    <property type="molecule type" value="Genomic_DNA"/>
</dbReference>
<gene>
    <name evidence="1" type="ORF">S12H4_45050</name>
</gene>
<feature type="non-terminal residue" evidence="1">
    <location>
        <position position="1"/>
    </location>
</feature>
<comment type="caution">
    <text evidence="1">The sequence shown here is derived from an EMBL/GenBank/DDBJ whole genome shotgun (WGS) entry which is preliminary data.</text>
</comment>
<evidence type="ECO:0000313" key="1">
    <source>
        <dbReference type="EMBL" id="GAJ06090.1"/>
    </source>
</evidence>
<protein>
    <submittedName>
        <fullName evidence="1">Uncharacterized protein</fullName>
    </submittedName>
</protein>
<reference evidence="1" key="1">
    <citation type="journal article" date="2014" name="Front. Microbiol.">
        <title>High frequency of phylogenetically diverse reductive dehalogenase-homologous genes in deep subseafloor sedimentary metagenomes.</title>
        <authorList>
            <person name="Kawai M."/>
            <person name="Futagami T."/>
            <person name="Toyoda A."/>
            <person name="Takaki Y."/>
            <person name="Nishi S."/>
            <person name="Hori S."/>
            <person name="Arai W."/>
            <person name="Tsubouchi T."/>
            <person name="Morono Y."/>
            <person name="Uchiyama I."/>
            <person name="Ito T."/>
            <person name="Fujiyama A."/>
            <person name="Inagaki F."/>
            <person name="Takami H."/>
        </authorList>
    </citation>
    <scope>NUCLEOTIDE SEQUENCE</scope>
    <source>
        <strain evidence="1">Expedition CK06-06</strain>
    </source>
</reference>
<proteinExistence type="predicted"/>
<organism evidence="1">
    <name type="scientific">marine sediment metagenome</name>
    <dbReference type="NCBI Taxonomy" id="412755"/>
    <lineage>
        <taxon>unclassified sequences</taxon>
        <taxon>metagenomes</taxon>
        <taxon>ecological metagenomes</taxon>
    </lineage>
</organism>
<dbReference type="AlphaFoldDB" id="X1VG99"/>
<feature type="non-terminal residue" evidence="1">
    <location>
        <position position="256"/>
    </location>
</feature>